<dbReference type="InterPro" id="IPR052555">
    <property type="entry name" value="dCTP_Pyrophosphatase"/>
</dbReference>
<comment type="caution">
    <text evidence="4">The sequence shown here is derived from an EMBL/GenBank/DDBJ whole genome shotgun (WGS) entry which is preliminary data.</text>
</comment>
<evidence type="ECO:0000313" key="4">
    <source>
        <dbReference type="EMBL" id="OAO12364.1"/>
    </source>
</evidence>
<feature type="coiled-coil region" evidence="2">
    <location>
        <begin position="260"/>
        <end position="315"/>
    </location>
</feature>
<accession>A0A196S8P9</accession>
<dbReference type="InterPro" id="IPR018791">
    <property type="entry name" value="UV_resistance/autophagy_Atg14"/>
</dbReference>
<dbReference type="SUPFAM" id="SSF101386">
    <property type="entry name" value="all-alpha NTP pyrophosphatases"/>
    <property type="match status" value="1"/>
</dbReference>
<reference evidence="4 5" key="1">
    <citation type="submission" date="2016-05" db="EMBL/GenBank/DDBJ databases">
        <title>Nuclear genome of Blastocystis sp. subtype 1 NandII.</title>
        <authorList>
            <person name="Gentekaki E."/>
            <person name="Curtis B."/>
            <person name="Stairs C."/>
            <person name="Eme L."/>
            <person name="Herman E."/>
            <person name="Klimes V."/>
            <person name="Arias M.C."/>
            <person name="Elias M."/>
            <person name="Hilliou F."/>
            <person name="Klute M."/>
            <person name="Malik S.-B."/>
            <person name="Pightling A."/>
            <person name="Rachubinski R."/>
            <person name="Salas D."/>
            <person name="Schlacht A."/>
            <person name="Suga H."/>
            <person name="Archibald J."/>
            <person name="Ball S.G."/>
            <person name="Clark G."/>
            <person name="Dacks J."/>
            <person name="Van Der Giezen M."/>
            <person name="Tsaousis A."/>
            <person name="Roger A."/>
        </authorList>
    </citation>
    <scope>NUCLEOTIDE SEQUENCE [LARGE SCALE GENOMIC DNA]</scope>
    <source>
        <strain evidence="5">ATCC 50177 / NandII</strain>
    </source>
</reference>
<dbReference type="PANTHER" id="PTHR46523:SF1">
    <property type="entry name" value="DCTP PYROPHOSPHATASE 1"/>
    <property type="match status" value="1"/>
</dbReference>
<feature type="domain" description="C2" evidence="3">
    <location>
        <begin position="3"/>
        <end position="136"/>
    </location>
</feature>
<dbReference type="Gene3D" id="1.10.287.1080">
    <property type="entry name" value="MazG-like"/>
    <property type="match status" value="1"/>
</dbReference>
<evidence type="ECO:0000256" key="2">
    <source>
        <dbReference type="SAM" id="Coils"/>
    </source>
</evidence>
<dbReference type="GO" id="GO:0042262">
    <property type="term" value="P:DNA protection"/>
    <property type="evidence" value="ECO:0007669"/>
    <property type="project" value="TreeGrafter"/>
</dbReference>
<dbReference type="PROSITE" id="PS50004">
    <property type="entry name" value="C2"/>
    <property type="match status" value="1"/>
</dbReference>
<dbReference type="STRING" id="478820.A0A196S8P9"/>
<proteinExistence type="predicted"/>
<evidence type="ECO:0000313" key="5">
    <source>
        <dbReference type="Proteomes" id="UP000078348"/>
    </source>
</evidence>
<dbReference type="Pfam" id="PF10186">
    <property type="entry name" value="ATG14"/>
    <property type="match status" value="1"/>
</dbReference>
<dbReference type="CDD" id="cd11537">
    <property type="entry name" value="NTP-PPase_RS21-C6_like"/>
    <property type="match status" value="1"/>
</dbReference>
<keyword evidence="1 2" id="KW-0175">Coiled coil</keyword>
<keyword evidence="5" id="KW-1185">Reference proteome</keyword>
<dbReference type="GO" id="GO:0047840">
    <property type="term" value="F:dCTP diphosphatase activity"/>
    <property type="evidence" value="ECO:0007669"/>
    <property type="project" value="TreeGrafter"/>
</dbReference>
<dbReference type="GO" id="GO:0032991">
    <property type="term" value="C:protein-containing complex"/>
    <property type="evidence" value="ECO:0007669"/>
    <property type="project" value="UniProtKB-ARBA"/>
</dbReference>
<dbReference type="PANTHER" id="PTHR46523">
    <property type="entry name" value="DCTP PYROPHOSPHATASE 1"/>
    <property type="match status" value="1"/>
</dbReference>
<evidence type="ECO:0000256" key="1">
    <source>
        <dbReference type="ARBA" id="ARBA00023054"/>
    </source>
</evidence>
<dbReference type="Pfam" id="PF12643">
    <property type="entry name" value="MazG-like"/>
    <property type="match status" value="1"/>
</dbReference>
<dbReference type="Gene3D" id="2.60.40.150">
    <property type="entry name" value="C2 domain"/>
    <property type="match status" value="1"/>
</dbReference>
<dbReference type="Proteomes" id="UP000078348">
    <property type="component" value="Unassembled WGS sequence"/>
</dbReference>
<dbReference type="InterPro" id="IPR000008">
    <property type="entry name" value="C2_dom"/>
</dbReference>
<gene>
    <name evidence="4" type="ORF">AV274_5987</name>
</gene>
<sequence>MPPLPTRVVSMKFYRRILPGLRRLKHIRSIIVRNVKSDSVDKSCRLFFTIHIKFPGSNGAEDAREELVYTSETVEDTVNPEWNEFGNPLDIDKEAKEEKVFTLRVWNKEETENKLIIESVVSIQELDYLAPLEAVDIGSMINVNSIPEKEKELIQDNMSAGAIEQIFNALPFNAVLFCMTDGFFASHEVCAFLRRAGVLKQIEAPQIEAPPEGSHTCDFHFILTSLQQLYLQQSRTQRNDDRMALMKEMVEDAMRGPLQQNEQEVASKCLNNDIEQLKQEEASLRQQLDTEKAAVVEMKEELTRLRAALQEHCQTVADYDEATRAKDAEKLALQEKDAAIQQCLHARRTRLLAMVSFLFPLHQSGAEWSIKAARLPEMALRTTGQIPEAQHGETNAALGYLTHVVVLLARYFDVSLPFVAEYRSSASVVYDPNQEPPVHHPLFVGAQGQKDGDVQRAMAMMRENVQRVLDCEGIELEIDENVLSGIDKLFKKYIALTLEKLRQKIQTFAQERDWDQFHTPRNLLLAMMGEVGEVCEIMQWKGEMQRGVPELTEEERVHLGEELSDVLIYLVRLADRCNVDLPTAALRKMGLNAKKYPAEKVKGSSKKYNEY</sequence>
<dbReference type="OrthoDB" id="411123at2759"/>
<dbReference type="EMBL" id="LXWW01000549">
    <property type="protein sequence ID" value="OAO12364.1"/>
    <property type="molecule type" value="Genomic_DNA"/>
</dbReference>
<dbReference type="InterPro" id="IPR025984">
    <property type="entry name" value="DCTPP"/>
</dbReference>
<dbReference type="GO" id="GO:0005829">
    <property type="term" value="C:cytosol"/>
    <property type="evidence" value="ECO:0007669"/>
    <property type="project" value="TreeGrafter"/>
</dbReference>
<name>A0A196S8P9_BLAHN</name>
<dbReference type="GO" id="GO:0006253">
    <property type="term" value="P:dCTP catabolic process"/>
    <property type="evidence" value="ECO:0007669"/>
    <property type="project" value="TreeGrafter"/>
</dbReference>
<dbReference type="InterPro" id="IPR035892">
    <property type="entry name" value="C2_domain_sf"/>
</dbReference>
<evidence type="ECO:0000259" key="3">
    <source>
        <dbReference type="PROSITE" id="PS50004"/>
    </source>
</evidence>
<dbReference type="AlphaFoldDB" id="A0A196S8P9"/>
<protein>
    <recommendedName>
        <fullName evidence="3">C2 domain-containing protein</fullName>
    </recommendedName>
</protein>
<organism evidence="4 5">
    <name type="scientific">Blastocystis sp. subtype 1 (strain ATCC 50177 / NandII)</name>
    <dbReference type="NCBI Taxonomy" id="478820"/>
    <lineage>
        <taxon>Eukaryota</taxon>
        <taxon>Sar</taxon>
        <taxon>Stramenopiles</taxon>
        <taxon>Bigyra</taxon>
        <taxon>Opalozoa</taxon>
        <taxon>Opalinata</taxon>
        <taxon>Blastocystidae</taxon>
        <taxon>Blastocystis</taxon>
    </lineage>
</organism>